<reference evidence="1" key="1">
    <citation type="journal article" date="2003" name="J. Mol. Evol.">
        <title>Comparisons of two large phaeoviral genomes and evolutionary implications.</title>
        <authorList>
            <person name="Delaroque N."/>
            <person name="Boland W."/>
            <person name="Muller D.G."/>
            <person name="Knippers R."/>
        </authorList>
    </citation>
    <scope>NUCLEOTIDE SEQUENCE</scope>
    <source>
        <strain evidence="1">FirrV-1</strain>
    </source>
</reference>
<name>Q6XM82_9PHYC</name>
<dbReference type="InterPro" id="IPR055621">
    <property type="entry name" value="DUF7197"/>
</dbReference>
<dbReference type="RefSeq" id="YP_009665681.1">
    <property type="nucleotide sequence ID" value="NC_043254.1"/>
</dbReference>
<dbReference type="GeneID" id="41332277"/>
<dbReference type="Pfam" id="PF23827">
    <property type="entry name" value="DUF7197"/>
    <property type="match status" value="1"/>
</dbReference>
<sequence>MSEFLRCRKSAAGLTTSEELLLSSVLTWYNQDADRVKELMQFIERNKCLSLRVIDWFVTNYSRNTPIMMERDGLPRDLYKDYQKNLSSYKKKYMDPFARRKRITILMFGQTERTSTIGQLNFFRWFLGSNIRQLLDERKQAVEHEMKYSIFNRIKSKKKDRTCSFTGRFRVSFL</sequence>
<reference evidence="1" key="2">
    <citation type="submission" date="2003-01" db="EMBL/GenBank/DDBJ databases">
        <title>Partial Nucleotide Sequence of the Feldmannia irregularis Virus FirrV-1 Genome: On the Evolution of Large Phaeoviral Genomes.</title>
        <authorList>
            <person name="Delaroque N."/>
            <person name="Knippers R."/>
            <person name="Mueller D.G."/>
            <person name="Boland W."/>
        </authorList>
    </citation>
    <scope>NUCLEOTIDE SEQUENCE</scope>
    <source>
        <strain evidence="1">FirrV-1</strain>
    </source>
</reference>
<organism evidence="1">
    <name type="scientific">Feldmannia irregularis virus a</name>
    <dbReference type="NCBI Taxonomy" id="231992"/>
    <lineage>
        <taxon>Viruses</taxon>
        <taxon>Varidnaviria</taxon>
        <taxon>Bamfordvirae</taxon>
        <taxon>Nucleocytoviricota</taxon>
        <taxon>Megaviricetes</taxon>
        <taxon>Algavirales</taxon>
        <taxon>Phycodnaviridae</taxon>
        <taxon>Phaeovirus</taxon>
        <taxon>Phaeovirus irregularis</taxon>
    </lineage>
</organism>
<dbReference type="EMBL" id="AY225133">
    <property type="protein sequence ID" value="AAR26829.1"/>
    <property type="molecule type" value="Genomic_DNA"/>
</dbReference>
<evidence type="ECO:0000313" key="1">
    <source>
        <dbReference type="EMBL" id="AAR26829.1"/>
    </source>
</evidence>
<dbReference type="KEGG" id="vg:41332277"/>
<protein>
    <submittedName>
        <fullName evidence="1">FirrV-1-A5</fullName>
    </submittedName>
</protein>
<proteinExistence type="predicted"/>
<accession>Q6XM82</accession>